<gene>
    <name evidence="5" type="ORF">JOE68_003781</name>
</gene>
<evidence type="ECO:0000256" key="4">
    <source>
        <dbReference type="RuleBase" id="RU365031"/>
    </source>
</evidence>
<sequence length="267" mass="27970">MPNPVGVTGVEDLVRGWRGLGLDAGRSVVVHSSLSGLGRVEGGAGAVVDSLVRAVGPEGTVVVPTFTPYVADPAPEVVGVPDAEVRARRDAVPAFHADLPSTTGAVPEALRSRADAVRSDHPQASFAAVGRHAADITAEQPLSFALGPGSPFDRLHDLDGAILLVGVGHDRNSYLHHAEGLTPAPRLKLRRFPLVTPGGRVWCEALDVGDDNGVHFPAVGREFERAAGVRPATVGRARCVLLPIRPFVDFAARRLAQLLPARPPGRA</sequence>
<reference evidence="5 6" key="1">
    <citation type="submission" date="2021-01" db="EMBL/GenBank/DDBJ databases">
        <title>Sequencing the genomes of 1000 actinobacteria strains.</title>
        <authorList>
            <person name="Klenk H.-P."/>
        </authorList>
    </citation>
    <scope>NUCLEOTIDE SEQUENCE [LARGE SCALE GENOMIC DNA]</scope>
    <source>
        <strain evidence="5 6">DSM 44581</strain>
    </source>
</reference>
<dbReference type="Pfam" id="PF02522">
    <property type="entry name" value="Antibiotic_NAT"/>
    <property type="match status" value="1"/>
</dbReference>
<dbReference type="InterPro" id="IPR003679">
    <property type="entry name" value="Amioglycoside_AcTrfase"/>
</dbReference>
<name>A0ABS2S9J9_9PSEU</name>
<dbReference type="Proteomes" id="UP001195724">
    <property type="component" value="Unassembled WGS sequence"/>
</dbReference>
<evidence type="ECO:0000313" key="5">
    <source>
        <dbReference type="EMBL" id="MBM7812916.1"/>
    </source>
</evidence>
<dbReference type="PANTHER" id="PTHR11104:SF0">
    <property type="entry name" value="SPBETA PROPHAGE-DERIVED AMINOGLYCOSIDE N(3')-ACETYLTRANSFERASE-LIKE PROTEIN YOKD"/>
    <property type="match status" value="1"/>
</dbReference>
<evidence type="ECO:0000256" key="2">
    <source>
        <dbReference type="ARBA" id="ARBA00022679"/>
    </source>
</evidence>
<organism evidence="5 6">
    <name type="scientific">Saccharothrix algeriensis</name>
    <dbReference type="NCBI Taxonomy" id="173560"/>
    <lineage>
        <taxon>Bacteria</taxon>
        <taxon>Bacillati</taxon>
        <taxon>Actinomycetota</taxon>
        <taxon>Actinomycetes</taxon>
        <taxon>Pseudonocardiales</taxon>
        <taxon>Pseudonocardiaceae</taxon>
        <taxon>Saccharothrix</taxon>
    </lineage>
</organism>
<keyword evidence="2 4" id="KW-0808">Transferase</keyword>
<dbReference type="InterPro" id="IPR028345">
    <property type="entry name" value="Antibiotic_NAT-like"/>
</dbReference>
<protein>
    <recommendedName>
        <fullName evidence="4">Aminoglycoside N(3)-acetyltransferase</fullName>
        <ecNumber evidence="4">2.3.1.-</ecNumber>
    </recommendedName>
</protein>
<evidence type="ECO:0000313" key="6">
    <source>
        <dbReference type="Proteomes" id="UP001195724"/>
    </source>
</evidence>
<proteinExistence type="inferred from homology"/>
<comment type="catalytic activity">
    <reaction evidence="4">
        <text>a 2-deoxystreptamine antibiotic + acetyl-CoA = an N(3)-acetyl-2-deoxystreptamine antibiotic + CoA + H(+)</text>
        <dbReference type="Rhea" id="RHEA:12665"/>
        <dbReference type="ChEBI" id="CHEBI:15378"/>
        <dbReference type="ChEBI" id="CHEBI:57287"/>
        <dbReference type="ChEBI" id="CHEBI:57288"/>
        <dbReference type="ChEBI" id="CHEBI:57921"/>
        <dbReference type="ChEBI" id="CHEBI:77452"/>
        <dbReference type="EC" id="2.3.1.81"/>
    </reaction>
</comment>
<keyword evidence="6" id="KW-1185">Reference proteome</keyword>
<dbReference type="SUPFAM" id="SSF110710">
    <property type="entry name" value="TTHA0583/YokD-like"/>
    <property type="match status" value="1"/>
</dbReference>
<dbReference type="EMBL" id="JAFBCL010000001">
    <property type="protein sequence ID" value="MBM7812916.1"/>
    <property type="molecule type" value="Genomic_DNA"/>
</dbReference>
<comment type="caution">
    <text evidence="5">The sequence shown here is derived from an EMBL/GenBank/DDBJ whole genome shotgun (WGS) entry which is preliminary data.</text>
</comment>
<evidence type="ECO:0000256" key="1">
    <source>
        <dbReference type="ARBA" id="ARBA00006383"/>
    </source>
</evidence>
<dbReference type="RefSeq" id="WP_307819740.1">
    <property type="nucleotide sequence ID" value="NZ_JAFBCL010000001.1"/>
</dbReference>
<accession>A0ABS2S9J9</accession>
<comment type="similarity">
    <text evidence="1 4">Belongs to the antibiotic N-acetyltransferase family.</text>
</comment>
<keyword evidence="4" id="KW-0046">Antibiotic resistance</keyword>
<dbReference type="EC" id="2.3.1.-" evidence="4"/>
<dbReference type="PANTHER" id="PTHR11104">
    <property type="entry name" value="AMINOGLYCOSIDE N3-ACETYLTRANSFERASE"/>
    <property type="match status" value="1"/>
</dbReference>
<evidence type="ECO:0000256" key="3">
    <source>
        <dbReference type="ARBA" id="ARBA00023315"/>
    </source>
</evidence>
<keyword evidence="3 4" id="KW-0012">Acyltransferase</keyword>
<dbReference type="GO" id="GO:0046353">
    <property type="term" value="F:aminoglycoside 3-N-acetyltransferase activity"/>
    <property type="evidence" value="ECO:0007669"/>
    <property type="project" value="UniProtKB-EC"/>
</dbReference>